<dbReference type="InterPro" id="IPR052766">
    <property type="entry name" value="S41A_metabolite_peptidase"/>
</dbReference>
<sequence length="900" mass="96749">MARVSIFFYAFLSFYIALSQAAPSDPEPATVTKRADPPASTACGDFFRNAELVIQAKQAYDCLTSVPFNAAVATRFLQYFNDTIQFQSNLAYLKNPPLSYQQGPVDLVGGLAQIQSAIDNGKFANEYEFEATLQALIFSAHDAHLNLIAGILGVFTFGTSYDIASVSLDGIQLPKVYFSDDLTDSATDGDWQPSAISQINGLDAQDYLDDFAATNAIGSLESHADFNQLMTSPAQDIQSIFSTWGGNSMFYPGDELNFLLENGTHISANWLAVYTYSSSTGALETGGDFYNFFVLGWYPASYDPNATDSSTAAPTATATETSAATSTAQEASAASTTSLSWDNPAYPTPDIAQTDLGTFGTGFVSGYFLKQSSVAVLSLPSFQEPGSAVGSFSDTVTRFLNASKAAGMKKVLIDVQQNYGGDLFLAVDTYKQFFPNQEPYGGSRMRATNPTNAMGDAITSYWEGLNDTDADYYEFYDDEWMPLTRINADTNDNFTSWDEFYGPHVYNGDSFTKTQRYDFSDNTFSTLSTEDEDDDGFTVYGTDGRPANTTQPYAAKDVIILSDALCSSACAVFMEMMHHEAGVRTVVAGGRSSYGPMQAPSMSRGAVAKTLDSLNDRIGVAQQLLQEGDDPSSANFLPNRTTATDVWITYGDINLRDQVRKGGDIPLQFVYEAATCRIFYTPKTFYNYTALWTYAADAMWNNAALCVQDSTGYSTTSATNTTAPPSSVLPPTSPKPSASTDPKVGSIIMSVLSGSSPSAHSPILDTGNPTKQAQLAYEGTSCARTGKCPTSDYFCLKTSLGCDAKTKKAIPGRYCVPVCNPNQGGKVVSTCTNFGACQPLDQTVPGFANTKGTLSKGKTGYCDPPIPACRNTVTPGKFSSSDDVDGALDPPEKRGLISLV</sequence>
<proteinExistence type="predicted"/>
<dbReference type="OrthoDB" id="27214at2759"/>
<dbReference type="EMBL" id="QGMG01000641">
    <property type="protein sequence ID" value="TVY52288.1"/>
    <property type="molecule type" value="Genomic_DNA"/>
</dbReference>
<evidence type="ECO:0000256" key="2">
    <source>
        <dbReference type="SAM" id="SignalP"/>
    </source>
</evidence>
<comment type="caution">
    <text evidence="5">The sequence shown here is derived from an EMBL/GenBank/DDBJ whole genome shotgun (WGS) entry which is preliminary data.</text>
</comment>
<reference evidence="5 6" key="1">
    <citation type="submission" date="2018-05" db="EMBL/GenBank/DDBJ databases">
        <title>Whole genome sequencing for identification of molecular markers to develop diagnostic detection tools for the regulated plant pathogen Lachnellula willkommii.</title>
        <authorList>
            <person name="Giroux E."/>
            <person name="Bilodeau G."/>
        </authorList>
    </citation>
    <scope>NUCLEOTIDE SEQUENCE [LARGE SCALE GENOMIC DNA]</scope>
    <source>
        <strain evidence="5 6">CBS 625.97</strain>
    </source>
</reference>
<keyword evidence="6" id="KW-1185">Reference proteome</keyword>
<feature type="domain" description="CPAF-like PDZ" evidence="4">
    <location>
        <begin position="156"/>
        <end position="277"/>
    </location>
</feature>
<dbReference type="GO" id="GO:0006508">
    <property type="term" value="P:proteolysis"/>
    <property type="evidence" value="ECO:0007669"/>
    <property type="project" value="InterPro"/>
</dbReference>
<dbReference type="PANTHER" id="PTHR37049">
    <property type="entry name" value="PEPTIDASE S41 FAMILY PROTEIN"/>
    <property type="match status" value="1"/>
</dbReference>
<dbReference type="InterPro" id="IPR005151">
    <property type="entry name" value="Tail-specific_protease"/>
</dbReference>
<feature type="compositionally biased region" description="Low complexity" evidence="1">
    <location>
        <begin position="716"/>
        <end position="726"/>
    </location>
</feature>
<dbReference type="Gene3D" id="3.90.226.10">
    <property type="entry name" value="2-enoyl-CoA Hydratase, Chain A, domain 1"/>
    <property type="match status" value="1"/>
</dbReference>
<name>A0A7D8YQE4_9HELO</name>
<feature type="chain" id="PRO_5028832122" evidence="2">
    <location>
        <begin position="22"/>
        <end position="900"/>
    </location>
</feature>
<accession>A0A7D8YQE4</accession>
<dbReference type="Pfam" id="PF03572">
    <property type="entry name" value="Peptidase_S41"/>
    <property type="match status" value="1"/>
</dbReference>
<dbReference type="AlphaFoldDB" id="A0A7D8YQE4"/>
<evidence type="ECO:0000313" key="6">
    <source>
        <dbReference type="Proteomes" id="UP000481288"/>
    </source>
</evidence>
<feature type="region of interest" description="Disordered" evidence="1">
    <location>
        <begin position="716"/>
        <end position="741"/>
    </location>
</feature>
<dbReference type="Proteomes" id="UP000481288">
    <property type="component" value="Unassembled WGS sequence"/>
</dbReference>
<evidence type="ECO:0000313" key="5">
    <source>
        <dbReference type="EMBL" id="TVY52288.1"/>
    </source>
</evidence>
<protein>
    <submittedName>
        <fullName evidence="5">Peptidase S41 family protein ustP</fullName>
    </submittedName>
</protein>
<evidence type="ECO:0000259" key="3">
    <source>
        <dbReference type="Pfam" id="PF03572"/>
    </source>
</evidence>
<gene>
    <name evidence="5" type="primary">ustP_0</name>
    <name evidence="5" type="ORF">LCER1_G006541</name>
</gene>
<dbReference type="InterPro" id="IPR056186">
    <property type="entry name" value="PDZ_CPAF-rel"/>
</dbReference>
<dbReference type="Pfam" id="PF23658">
    <property type="entry name" value="PDZ_CPAF_rel"/>
    <property type="match status" value="1"/>
</dbReference>
<feature type="domain" description="Tail specific protease" evidence="3">
    <location>
        <begin position="374"/>
        <end position="581"/>
    </location>
</feature>
<feature type="region of interest" description="Disordered" evidence="1">
    <location>
        <begin position="308"/>
        <end position="329"/>
    </location>
</feature>
<dbReference type="GO" id="GO:0008236">
    <property type="term" value="F:serine-type peptidase activity"/>
    <property type="evidence" value="ECO:0007669"/>
    <property type="project" value="InterPro"/>
</dbReference>
<dbReference type="InterPro" id="IPR029045">
    <property type="entry name" value="ClpP/crotonase-like_dom_sf"/>
</dbReference>
<keyword evidence="2" id="KW-0732">Signal</keyword>
<dbReference type="PANTHER" id="PTHR37049:SF5">
    <property type="entry name" value="TAIL SPECIFIC PROTEASE DOMAIN-CONTAINING PROTEIN"/>
    <property type="match status" value="1"/>
</dbReference>
<feature type="signal peptide" evidence="2">
    <location>
        <begin position="1"/>
        <end position="21"/>
    </location>
</feature>
<dbReference type="SUPFAM" id="SSF52096">
    <property type="entry name" value="ClpP/crotonase"/>
    <property type="match status" value="1"/>
</dbReference>
<evidence type="ECO:0000259" key="4">
    <source>
        <dbReference type="Pfam" id="PF23658"/>
    </source>
</evidence>
<organism evidence="5 6">
    <name type="scientific">Lachnellula cervina</name>
    <dbReference type="NCBI Taxonomy" id="1316786"/>
    <lineage>
        <taxon>Eukaryota</taxon>
        <taxon>Fungi</taxon>
        <taxon>Dikarya</taxon>
        <taxon>Ascomycota</taxon>
        <taxon>Pezizomycotina</taxon>
        <taxon>Leotiomycetes</taxon>
        <taxon>Helotiales</taxon>
        <taxon>Lachnaceae</taxon>
        <taxon>Lachnellula</taxon>
    </lineage>
</organism>
<evidence type="ECO:0000256" key="1">
    <source>
        <dbReference type="SAM" id="MobiDB-lite"/>
    </source>
</evidence>